<dbReference type="SUPFAM" id="SSF51556">
    <property type="entry name" value="Metallo-dependent hydrolases"/>
    <property type="match status" value="1"/>
</dbReference>
<feature type="domain" description="Adenine deaminase C-terminal" evidence="8">
    <location>
        <begin position="401"/>
        <end position="563"/>
    </location>
</feature>
<evidence type="ECO:0000256" key="1">
    <source>
        <dbReference type="ARBA" id="ARBA00006773"/>
    </source>
</evidence>
<keyword evidence="3 6" id="KW-0378">Hydrolase</keyword>
<evidence type="ECO:0000256" key="3">
    <source>
        <dbReference type="ARBA" id="ARBA00022801"/>
    </source>
</evidence>
<dbReference type="EMBL" id="JAGGKC010000017">
    <property type="protein sequence ID" value="MBP1919614.1"/>
    <property type="molecule type" value="Genomic_DNA"/>
</dbReference>
<dbReference type="Gene3D" id="2.30.40.10">
    <property type="entry name" value="Urease, subunit C, domain 1"/>
    <property type="match status" value="1"/>
</dbReference>
<accession>A0ABS4G4Z7</accession>
<dbReference type="RefSeq" id="WP_209459810.1">
    <property type="nucleotide sequence ID" value="NZ_JAGGKC010000017.1"/>
</dbReference>
<comment type="catalytic activity">
    <reaction evidence="5 6">
        <text>adenine + H2O + H(+) = hypoxanthine + NH4(+)</text>
        <dbReference type="Rhea" id="RHEA:23688"/>
        <dbReference type="ChEBI" id="CHEBI:15377"/>
        <dbReference type="ChEBI" id="CHEBI:15378"/>
        <dbReference type="ChEBI" id="CHEBI:16708"/>
        <dbReference type="ChEBI" id="CHEBI:17368"/>
        <dbReference type="ChEBI" id="CHEBI:28938"/>
        <dbReference type="EC" id="3.5.4.2"/>
    </reaction>
</comment>
<dbReference type="PANTHER" id="PTHR11113:SF2">
    <property type="entry name" value="ADENINE DEAMINASE"/>
    <property type="match status" value="1"/>
</dbReference>
<dbReference type="CDD" id="cd01295">
    <property type="entry name" value="AdeC"/>
    <property type="match status" value="1"/>
</dbReference>
<dbReference type="InterPro" id="IPR006680">
    <property type="entry name" value="Amidohydro-rel"/>
</dbReference>
<dbReference type="InterPro" id="IPR032466">
    <property type="entry name" value="Metal_Hydrolase"/>
</dbReference>
<reference evidence="9 10" key="1">
    <citation type="submission" date="2021-03" db="EMBL/GenBank/DDBJ databases">
        <title>Genomic Encyclopedia of Type Strains, Phase IV (KMG-IV): sequencing the most valuable type-strain genomes for metagenomic binning, comparative biology and taxonomic classification.</title>
        <authorList>
            <person name="Goeker M."/>
        </authorList>
    </citation>
    <scope>NUCLEOTIDE SEQUENCE [LARGE SCALE GENOMIC DNA]</scope>
    <source>
        <strain evidence="9 10">DSM 6139</strain>
    </source>
</reference>
<dbReference type="Proteomes" id="UP001519271">
    <property type="component" value="Unassembled WGS sequence"/>
</dbReference>
<keyword evidence="4 6" id="KW-0464">Manganese</keyword>
<keyword evidence="10" id="KW-1185">Reference proteome</keyword>
<evidence type="ECO:0000256" key="4">
    <source>
        <dbReference type="ARBA" id="ARBA00023211"/>
    </source>
</evidence>
<dbReference type="EC" id="3.5.4.2" evidence="2 6"/>
<dbReference type="Gene3D" id="3.20.20.140">
    <property type="entry name" value="Metal-dependent hydrolases"/>
    <property type="match status" value="1"/>
</dbReference>
<evidence type="ECO:0000313" key="9">
    <source>
        <dbReference type="EMBL" id="MBP1919614.1"/>
    </source>
</evidence>
<evidence type="ECO:0000256" key="6">
    <source>
        <dbReference type="HAMAP-Rule" id="MF_01518"/>
    </source>
</evidence>
<dbReference type="HAMAP" id="MF_01518">
    <property type="entry name" value="Adenine_deamin"/>
    <property type="match status" value="1"/>
</dbReference>
<evidence type="ECO:0000259" key="8">
    <source>
        <dbReference type="Pfam" id="PF13382"/>
    </source>
</evidence>
<name>A0ABS4G4Z7_9CLOT</name>
<evidence type="ECO:0000259" key="7">
    <source>
        <dbReference type="Pfam" id="PF01979"/>
    </source>
</evidence>
<protein>
    <recommendedName>
        <fullName evidence="2 6">Adenine deaminase</fullName>
        <shortName evidence="6">Adenase</shortName>
        <shortName evidence="6">Adenine aminase</shortName>
        <ecNumber evidence="2 6">3.5.4.2</ecNumber>
    </recommendedName>
</protein>
<comment type="cofactor">
    <cofactor evidence="6">
        <name>Mn(2+)</name>
        <dbReference type="ChEBI" id="CHEBI:29035"/>
    </cofactor>
</comment>
<evidence type="ECO:0000256" key="2">
    <source>
        <dbReference type="ARBA" id="ARBA00012782"/>
    </source>
</evidence>
<organism evidence="9 10">
    <name type="scientific">Youngiibacter multivorans</name>
    <dbReference type="NCBI Taxonomy" id="937251"/>
    <lineage>
        <taxon>Bacteria</taxon>
        <taxon>Bacillati</taxon>
        <taxon>Bacillota</taxon>
        <taxon>Clostridia</taxon>
        <taxon>Eubacteriales</taxon>
        <taxon>Clostridiaceae</taxon>
        <taxon>Youngiibacter</taxon>
    </lineage>
</organism>
<dbReference type="InterPro" id="IPR006679">
    <property type="entry name" value="Adenine_deam"/>
</dbReference>
<gene>
    <name evidence="6" type="primary">ade</name>
    <name evidence="9" type="ORF">J2Z34_002104</name>
</gene>
<evidence type="ECO:0000313" key="10">
    <source>
        <dbReference type="Proteomes" id="UP001519271"/>
    </source>
</evidence>
<dbReference type="InterPro" id="IPR026912">
    <property type="entry name" value="Adenine_deam_C"/>
</dbReference>
<dbReference type="Pfam" id="PF01979">
    <property type="entry name" value="Amidohydro_1"/>
    <property type="match status" value="1"/>
</dbReference>
<dbReference type="GO" id="GO:0000034">
    <property type="term" value="F:adenine deaminase activity"/>
    <property type="evidence" value="ECO:0007669"/>
    <property type="project" value="UniProtKB-EC"/>
</dbReference>
<proteinExistence type="inferred from homology"/>
<evidence type="ECO:0000256" key="5">
    <source>
        <dbReference type="ARBA" id="ARBA00047720"/>
    </source>
</evidence>
<comment type="caution">
    <text evidence="9">The sequence shown here is derived from an EMBL/GenBank/DDBJ whole genome shotgun (WGS) entry which is preliminary data.</text>
</comment>
<dbReference type="Pfam" id="PF13382">
    <property type="entry name" value="Adenine_deam_C"/>
    <property type="match status" value="1"/>
</dbReference>
<dbReference type="InterPro" id="IPR011059">
    <property type="entry name" value="Metal-dep_hydrolase_composite"/>
</dbReference>
<feature type="domain" description="Amidohydrolase-related" evidence="7">
    <location>
        <begin position="66"/>
        <end position="347"/>
    </location>
</feature>
<comment type="similarity">
    <text evidence="1 6">Belongs to the metallo-dependent hydrolases superfamily. Adenine deaminase family.</text>
</comment>
<dbReference type="PANTHER" id="PTHR11113">
    <property type="entry name" value="N-ACETYLGLUCOSAMINE-6-PHOSPHATE DEACETYLASE"/>
    <property type="match status" value="1"/>
</dbReference>
<sequence>MDINTLTSLIKASKGEIWCDLSLRNARLIDVFSGKVIDTGIGIKDGYIVGYGEYEADEIIDLEGAYVAPSLIDSHIHVESTLSTCRVLSEAACMHGIGAMVADPHEIANVLGADGIRYMLESSEGLPVDFYFMLSSCVPSTQLDTSGAELKSNDLLPLYDSERVLGLAEVMDMPSVAGCDEDMMMKLLTARNRGLVIDGHGSELNALGSNIFRTAGISTDHECVTPEEATDRLSKGMYIHIREGTAAKNFDSLIGLVNKDNLRRFTFCTDDMHIDELYKYGSIDSLVRRAISFGVEPVDAIRMATINPSECYGLKESGAVAPGYRADFVVLDSLSDFSIRSVYKRGSKVYGVDGVNFDFSSSVTPPIRNTMNFKKLEASSFRMDIPGTGTVNLMEIVKNSLLTRHHEIRMDKSLSFVSDIPEDIIKIGIVERHKNTGNVALGLVRGFHLDKGAVATSVSHDSHNIIVIGTNDQDMASACNRLKEIGGGVVIFSDGKVLTELPLEIAGLISGRSLADLIDVIGDLKSMAQSVFSGLDFDPFLTLSFLALPVIPEIKITDKGLYSSSLGRFIGLFNQKP</sequence>
<dbReference type="SUPFAM" id="SSF51338">
    <property type="entry name" value="Composite domain of metallo-dependent hydrolases"/>
    <property type="match status" value="1"/>
</dbReference>
<dbReference type="NCBIfam" id="TIGR01178">
    <property type="entry name" value="ade"/>
    <property type="match status" value="1"/>
</dbReference>